<evidence type="ECO:0000313" key="5">
    <source>
        <dbReference type="EMBL" id="HJG31551.1"/>
    </source>
</evidence>
<dbReference type="PROSITE" id="PS51677">
    <property type="entry name" value="NODB"/>
    <property type="match status" value="1"/>
</dbReference>
<protein>
    <submittedName>
        <fullName evidence="5">Polysaccharide deacetylase family protein</fullName>
    </submittedName>
</protein>
<keyword evidence="3" id="KW-0812">Transmembrane</keyword>
<accession>A0A921IRA6</accession>
<keyword evidence="2" id="KW-0378">Hydrolase</keyword>
<dbReference type="GO" id="GO:0016020">
    <property type="term" value="C:membrane"/>
    <property type="evidence" value="ECO:0007669"/>
    <property type="project" value="TreeGrafter"/>
</dbReference>
<dbReference type="PANTHER" id="PTHR10587:SF133">
    <property type="entry name" value="CHITIN DEACETYLASE 1-RELATED"/>
    <property type="match status" value="1"/>
</dbReference>
<dbReference type="EMBL" id="DYVF01000052">
    <property type="protein sequence ID" value="HJG31551.1"/>
    <property type="molecule type" value="Genomic_DNA"/>
</dbReference>
<keyword evidence="3" id="KW-1133">Transmembrane helix</keyword>
<dbReference type="InterPro" id="IPR002509">
    <property type="entry name" value="NODB_dom"/>
</dbReference>
<dbReference type="PANTHER" id="PTHR10587">
    <property type="entry name" value="GLYCOSYL TRANSFERASE-RELATED"/>
    <property type="match status" value="1"/>
</dbReference>
<dbReference type="AlphaFoldDB" id="A0A921IRA6"/>
<evidence type="ECO:0000256" key="3">
    <source>
        <dbReference type="SAM" id="Phobius"/>
    </source>
</evidence>
<evidence type="ECO:0000256" key="2">
    <source>
        <dbReference type="ARBA" id="ARBA00022801"/>
    </source>
</evidence>
<evidence type="ECO:0000259" key="4">
    <source>
        <dbReference type="PROSITE" id="PS51677"/>
    </source>
</evidence>
<gene>
    <name evidence="5" type="ORF">K8U80_09195</name>
</gene>
<keyword evidence="3" id="KW-0472">Membrane</keyword>
<keyword evidence="1" id="KW-0479">Metal-binding</keyword>
<dbReference type="InterPro" id="IPR050248">
    <property type="entry name" value="Polysacc_deacetylase_ArnD"/>
</dbReference>
<dbReference type="Pfam" id="PF01522">
    <property type="entry name" value="Polysacc_deac_1"/>
    <property type="match status" value="1"/>
</dbReference>
<dbReference type="GO" id="GO:0046872">
    <property type="term" value="F:metal ion binding"/>
    <property type="evidence" value="ECO:0007669"/>
    <property type="project" value="UniProtKB-KW"/>
</dbReference>
<dbReference type="GO" id="GO:0005975">
    <property type="term" value="P:carbohydrate metabolic process"/>
    <property type="evidence" value="ECO:0007669"/>
    <property type="project" value="InterPro"/>
</dbReference>
<feature type="transmembrane region" description="Helical" evidence="3">
    <location>
        <begin position="21"/>
        <end position="46"/>
    </location>
</feature>
<organism evidence="5 6">
    <name type="scientific">Collinsella ihumii</name>
    <dbReference type="NCBI Taxonomy" id="1720204"/>
    <lineage>
        <taxon>Bacteria</taxon>
        <taxon>Bacillati</taxon>
        <taxon>Actinomycetota</taxon>
        <taxon>Coriobacteriia</taxon>
        <taxon>Coriobacteriales</taxon>
        <taxon>Coriobacteriaceae</taxon>
        <taxon>Collinsella</taxon>
    </lineage>
</organism>
<dbReference type="Gene3D" id="3.20.20.370">
    <property type="entry name" value="Glycoside hydrolase/deacetylase"/>
    <property type="match status" value="1"/>
</dbReference>
<name>A0A921IRA6_9ACTN</name>
<evidence type="ECO:0000256" key="1">
    <source>
        <dbReference type="ARBA" id="ARBA00022723"/>
    </source>
</evidence>
<sequence length="412" mass="44490">MASVRHREAYVRHEHRGMQRAPLIAAAVAVVLIAVIGIGIGYQFFWRSVDVTVNGQEVSGKIGMPVDQFLADNNYFGVKAGRLLSVNGNVLDEQGGERCSVISEGEAVEASELPEMKLEDDLALTVSDGLDRTEEYVEEIVEIAPNITSDGSGAIQFVSQWGKVGKKKVWTGKQSGETADKEVVEAPVDMVVSMYNPKPKGDKKYIALTFDDGPSAYTKDILAILNRYGVKATFFNLGTQVDSDSKAVVEGGHEMASHTNQHANLPDCDRDSLRTEISSAADAIEGASGFRPQMIRAPYGAFTLTEWARAGDLISCNVLWNIDTLDWKLPGAEAIKNKVLAGAYNGAIALMHDGGGNRAQDVEALPGIIEALQADGYELVTVSELMELDGRFPQDVIDGTVKMPEDATLPNL</sequence>
<comment type="caution">
    <text evidence="5">The sequence shown here is derived from an EMBL/GenBank/DDBJ whole genome shotgun (WGS) entry which is preliminary data.</text>
</comment>
<feature type="domain" description="NodB homology" evidence="4">
    <location>
        <begin position="204"/>
        <end position="380"/>
    </location>
</feature>
<dbReference type="Proteomes" id="UP000746751">
    <property type="component" value="Unassembled WGS sequence"/>
</dbReference>
<dbReference type="SUPFAM" id="SSF88713">
    <property type="entry name" value="Glycoside hydrolase/deacetylase"/>
    <property type="match status" value="1"/>
</dbReference>
<evidence type="ECO:0000313" key="6">
    <source>
        <dbReference type="Proteomes" id="UP000746751"/>
    </source>
</evidence>
<proteinExistence type="predicted"/>
<dbReference type="GO" id="GO:0016810">
    <property type="term" value="F:hydrolase activity, acting on carbon-nitrogen (but not peptide) bonds"/>
    <property type="evidence" value="ECO:0007669"/>
    <property type="project" value="InterPro"/>
</dbReference>
<dbReference type="CDD" id="cd10917">
    <property type="entry name" value="CE4_NodB_like_6s_7s"/>
    <property type="match status" value="1"/>
</dbReference>
<reference evidence="5" key="1">
    <citation type="journal article" date="2021" name="PeerJ">
        <title>Extensive microbial diversity within the chicken gut microbiome revealed by metagenomics and culture.</title>
        <authorList>
            <person name="Gilroy R."/>
            <person name="Ravi A."/>
            <person name="Getino M."/>
            <person name="Pursley I."/>
            <person name="Horton D.L."/>
            <person name="Alikhan N.F."/>
            <person name="Baker D."/>
            <person name="Gharbi K."/>
            <person name="Hall N."/>
            <person name="Watson M."/>
            <person name="Adriaenssens E.M."/>
            <person name="Foster-Nyarko E."/>
            <person name="Jarju S."/>
            <person name="Secka A."/>
            <person name="Antonio M."/>
            <person name="Oren A."/>
            <person name="Chaudhuri R.R."/>
            <person name="La Ragione R."/>
            <person name="Hildebrand F."/>
            <person name="Pallen M.J."/>
        </authorList>
    </citation>
    <scope>NUCLEOTIDE SEQUENCE</scope>
    <source>
        <strain evidence="5">ChiGjej2B2-7701</strain>
    </source>
</reference>
<dbReference type="InterPro" id="IPR011330">
    <property type="entry name" value="Glyco_hydro/deAcase_b/a-brl"/>
</dbReference>
<reference evidence="5" key="2">
    <citation type="submission" date="2021-09" db="EMBL/GenBank/DDBJ databases">
        <authorList>
            <person name="Gilroy R."/>
        </authorList>
    </citation>
    <scope>NUCLEOTIDE SEQUENCE</scope>
    <source>
        <strain evidence="5">ChiGjej2B2-7701</strain>
    </source>
</reference>